<keyword evidence="2" id="KW-0472">Membrane</keyword>
<dbReference type="CTD" id="177739"/>
<dbReference type="STRING" id="6239.F23B2.7a.1"/>
<accession>O02249</accession>
<dbReference type="EMBL" id="BX284604">
    <property type="protein sequence ID" value="CAB05186.1"/>
    <property type="molecule type" value="Genomic_DNA"/>
</dbReference>
<feature type="compositionally biased region" description="Basic residues" evidence="1">
    <location>
        <begin position="108"/>
        <end position="117"/>
    </location>
</feature>
<organism evidence="3 4">
    <name type="scientific">Caenorhabditis elegans</name>
    <dbReference type="NCBI Taxonomy" id="6239"/>
    <lineage>
        <taxon>Eukaryota</taxon>
        <taxon>Metazoa</taxon>
        <taxon>Ecdysozoa</taxon>
        <taxon>Nematoda</taxon>
        <taxon>Chromadorea</taxon>
        <taxon>Rhabditida</taxon>
        <taxon>Rhabditina</taxon>
        <taxon>Rhabditomorpha</taxon>
        <taxon>Rhabditoidea</taxon>
        <taxon>Rhabditidae</taxon>
        <taxon>Peloderinae</taxon>
        <taxon>Caenorhabditis</taxon>
    </lineage>
</organism>
<feature type="compositionally biased region" description="Polar residues" evidence="1">
    <location>
        <begin position="71"/>
        <end position="91"/>
    </location>
</feature>
<dbReference type="WormBase" id="F23B2.7a">
    <property type="protein sequence ID" value="CE17698"/>
    <property type="gene ID" value="WBGene00009075"/>
</dbReference>
<dbReference type="FunCoup" id="O02249">
    <property type="interactions" value="140"/>
</dbReference>
<evidence type="ECO:0000313" key="4">
    <source>
        <dbReference type="Proteomes" id="UP000001940"/>
    </source>
</evidence>
<dbReference type="AGR" id="WB:WBGene00009075"/>
<evidence type="ECO:0000313" key="3">
    <source>
        <dbReference type="EMBL" id="CAB05186.1"/>
    </source>
</evidence>
<evidence type="ECO:0000256" key="2">
    <source>
        <dbReference type="SAM" id="Phobius"/>
    </source>
</evidence>
<evidence type="ECO:0000256" key="1">
    <source>
        <dbReference type="SAM" id="MobiDB-lite"/>
    </source>
</evidence>
<dbReference type="HOGENOM" id="CLU_085836_0_0_1"/>
<dbReference type="PaxDb" id="6239-F23B2.7a"/>
<dbReference type="AlphaFoldDB" id="O02249"/>
<dbReference type="GeneID" id="177739"/>
<dbReference type="InParanoid" id="O02249"/>
<sequence>MIDFCRVFSDFEIATFSRVTIEMFIGLIMFVGFVVQCGKKKKETNKGSKGQLLEQSTMTQVTAGAGTAAVNRQNPQKSGMQKSAIGNGTQQVEEKPKTPGNGKNGKAYSKKKSKKTKSEKSQSSNKEGAPMKPMDPIRDDPNDDPPQAHPSFTVLKAEECNKMDVTIEDFGNPAIHDRVSRAAATDMIFDPKVITYKGNVDDGKDKKDMVDVEKDILAACEKHDAKFSRNGKVVKTVESEKSKAAPADQRVKMKPDGCVLFETRELPSELFGDDEP</sequence>
<feature type="compositionally biased region" description="Low complexity" evidence="1">
    <location>
        <begin position="98"/>
        <end position="107"/>
    </location>
</feature>
<keyword evidence="2" id="KW-0812">Transmembrane</keyword>
<dbReference type="Proteomes" id="UP000001940">
    <property type="component" value="Chromosome IV"/>
</dbReference>
<proteinExistence type="predicted"/>
<dbReference type="SMR" id="O02249"/>
<dbReference type="RefSeq" id="NP_501595.1">
    <property type="nucleotide sequence ID" value="NM_069194.4"/>
</dbReference>
<feature type="transmembrane region" description="Helical" evidence="2">
    <location>
        <begin position="16"/>
        <end position="35"/>
    </location>
</feature>
<dbReference type="Bgee" id="WBGene00009075">
    <property type="expression patterns" value="Expressed in adult organism and 1 other cell type or tissue"/>
</dbReference>
<dbReference type="OrthoDB" id="5877392at2759"/>
<name>O02249_CAEEL</name>
<reference evidence="3 4" key="1">
    <citation type="journal article" date="1998" name="Science">
        <title>Genome sequence of the nematode C. elegans: a platform for investigating biology.</title>
        <authorList>
            <consortium name="The C. elegans sequencing consortium"/>
            <person name="Sulson J.E."/>
            <person name="Waterston R."/>
        </authorList>
    </citation>
    <scope>NUCLEOTIDE SEQUENCE [LARGE SCALE GENOMIC DNA]</scope>
    <source>
        <strain evidence="3 4">Bristol N2</strain>
    </source>
</reference>
<keyword evidence="4" id="KW-1185">Reference proteome</keyword>
<feature type="region of interest" description="Disordered" evidence="1">
    <location>
        <begin position="66"/>
        <end position="150"/>
    </location>
</feature>
<evidence type="ECO:0000313" key="5">
    <source>
        <dbReference type="WormBase" id="F23B2.7a"/>
    </source>
</evidence>
<keyword evidence="2" id="KW-1133">Transmembrane helix</keyword>
<dbReference type="eggNOG" id="ENOG502R7XE">
    <property type="taxonomic scope" value="Eukaryota"/>
</dbReference>
<protein>
    <submittedName>
        <fullName evidence="3">Uncharacterized protein</fullName>
    </submittedName>
</protein>
<dbReference type="PIR" id="T21304">
    <property type="entry name" value="T21304"/>
</dbReference>
<gene>
    <name evidence="3" type="ORF">CELE_F23B2.7</name>
    <name evidence="3 5" type="ORF">F23B2.7</name>
</gene>
<dbReference type="ExpressionAtlas" id="O02249">
    <property type="expression patterns" value="baseline and differential"/>
</dbReference>
<dbReference type="UCSC" id="F23B2.7">
    <property type="organism name" value="c. elegans"/>
</dbReference>